<dbReference type="CDD" id="cd00299">
    <property type="entry name" value="GST_C_family"/>
    <property type="match status" value="1"/>
</dbReference>
<dbReference type="Gene3D" id="3.40.30.10">
    <property type="entry name" value="Glutaredoxin"/>
    <property type="match status" value="1"/>
</dbReference>
<proteinExistence type="predicted"/>
<dbReference type="EMBL" id="MU150443">
    <property type="protein sequence ID" value="KAF9456241.1"/>
    <property type="molecule type" value="Genomic_DNA"/>
</dbReference>
<dbReference type="Gene3D" id="1.20.1050.10">
    <property type="match status" value="1"/>
</dbReference>
<sequence length="243" mass="26925">MLPQLTLYTAKCCPFAQRVEMAFSETGIKFSRCEIDLLKKPDWYSRVNTALEVPALSYGGSSVDPSRPSPDSIILTESLVLVELVNDLSNNQLLPSTLTPVQRGKARYFMTQISNKLVPAYVGTMFKGESADRILTAVDAIQCLLPAEGYLLGEQFTMADIVAAPFLARTKVVLSIIGQNVSAAQATLNTLETDDKFSRFRKYFDDITGRESFKTTYFEDIVKADISERLKILATQAEAGRLN</sequence>
<dbReference type="Pfam" id="PF13410">
    <property type="entry name" value="GST_C_2"/>
    <property type="match status" value="1"/>
</dbReference>
<dbReference type="SFLD" id="SFLDS00019">
    <property type="entry name" value="Glutathione_Transferase_(cytos"/>
    <property type="match status" value="1"/>
</dbReference>
<dbReference type="AlphaFoldDB" id="A0A9P5XVH0"/>
<dbReference type="SFLD" id="SFLDG00358">
    <property type="entry name" value="Main_(cytGST)"/>
    <property type="match status" value="1"/>
</dbReference>
<dbReference type="InterPro" id="IPR004045">
    <property type="entry name" value="Glutathione_S-Trfase_N"/>
</dbReference>
<evidence type="ECO:0000313" key="2">
    <source>
        <dbReference type="EMBL" id="KAF9456241.1"/>
    </source>
</evidence>
<dbReference type="GO" id="GO:0005737">
    <property type="term" value="C:cytoplasm"/>
    <property type="evidence" value="ECO:0007669"/>
    <property type="project" value="TreeGrafter"/>
</dbReference>
<dbReference type="PANTHER" id="PTHR43968:SF6">
    <property type="entry name" value="GLUTATHIONE S-TRANSFERASE OMEGA"/>
    <property type="match status" value="1"/>
</dbReference>
<comment type="caution">
    <text evidence="2">The sequence shown here is derived from an EMBL/GenBank/DDBJ whole genome shotgun (WGS) entry which is preliminary data.</text>
</comment>
<feature type="domain" description="GST N-terminal" evidence="1">
    <location>
        <begin position="3"/>
        <end position="93"/>
    </location>
</feature>
<dbReference type="OrthoDB" id="202840at2759"/>
<dbReference type="InterPro" id="IPR036249">
    <property type="entry name" value="Thioredoxin-like_sf"/>
</dbReference>
<dbReference type="Pfam" id="PF13417">
    <property type="entry name" value="GST_N_3"/>
    <property type="match status" value="1"/>
</dbReference>
<evidence type="ECO:0000259" key="1">
    <source>
        <dbReference type="PROSITE" id="PS50404"/>
    </source>
</evidence>
<dbReference type="SUPFAM" id="SSF52833">
    <property type="entry name" value="Thioredoxin-like"/>
    <property type="match status" value="1"/>
</dbReference>
<dbReference type="InterPro" id="IPR050983">
    <property type="entry name" value="GST_Omega/HSP26"/>
</dbReference>
<keyword evidence="3" id="KW-1185">Reference proteome</keyword>
<dbReference type="CDD" id="cd00570">
    <property type="entry name" value="GST_N_family"/>
    <property type="match status" value="1"/>
</dbReference>
<reference evidence="2" key="1">
    <citation type="submission" date="2020-11" db="EMBL/GenBank/DDBJ databases">
        <authorList>
            <consortium name="DOE Joint Genome Institute"/>
            <person name="Ahrendt S."/>
            <person name="Riley R."/>
            <person name="Andreopoulos W."/>
            <person name="Labutti K."/>
            <person name="Pangilinan J."/>
            <person name="Ruiz-Duenas F.J."/>
            <person name="Barrasa J.M."/>
            <person name="Sanchez-Garcia M."/>
            <person name="Camarero S."/>
            <person name="Miyauchi S."/>
            <person name="Serrano A."/>
            <person name="Linde D."/>
            <person name="Babiker R."/>
            <person name="Drula E."/>
            <person name="Ayuso-Fernandez I."/>
            <person name="Pacheco R."/>
            <person name="Padilla G."/>
            <person name="Ferreira P."/>
            <person name="Barriuso J."/>
            <person name="Kellner H."/>
            <person name="Castanera R."/>
            <person name="Alfaro M."/>
            <person name="Ramirez L."/>
            <person name="Pisabarro A.G."/>
            <person name="Kuo A."/>
            <person name="Tritt A."/>
            <person name="Lipzen A."/>
            <person name="He G."/>
            <person name="Yan M."/>
            <person name="Ng V."/>
            <person name="Cullen D."/>
            <person name="Martin F."/>
            <person name="Rosso M.-N."/>
            <person name="Henrissat B."/>
            <person name="Hibbett D."/>
            <person name="Martinez A.T."/>
            <person name="Grigoriev I.V."/>
        </authorList>
    </citation>
    <scope>NUCLEOTIDE SEQUENCE</scope>
    <source>
        <strain evidence="2">CBS 247.69</strain>
    </source>
</reference>
<dbReference type="InterPro" id="IPR036282">
    <property type="entry name" value="Glutathione-S-Trfase_C_sf"/>
</dbReference>
<organism evidence="2 3">
    <name type="scientific">Collybia nuda</name>
    <dbReference type="NCBI Taxonomy" id="64659"/>
    <lineage>
        <taxon>Eukaryota</taxon>
        <taxon>Fungi</taxon>
        <taxon>Dikarya</taxon>
        <taxon>Basidiomycota</taxon>
        <taxon>Agaricomycotina</taxon>
        <taxon>Agaricomycetes</taxon>
        <taxon>Agaricomycetidae</taxon>
        <taxon>Agaricales</taxon>
        <taxon>Tricholomatineae</taxon>
        <taxon>Clitocybaceae</taxon>
        <taxon>Collybia</taxon>
    </lineage>
</organism>
<protein>
    <recommendedName>
        <fullName evidence="1">GST N-terminal domain-containing protein</fullName>
    </recommendedName>
</protein>
<dbReference type="PROSITE" id="PS50404">
    <property type="entry name" value="GST_NTER"/>
    <property type="match status" value="1"/>
</dbReference>
<dbReference type="SUPFAM" id="SSF47616">
    <property type="entry name" value="GST C-terminal domain-like"/>
    <property type="match status" value="1"/>
</dbReference>
<accession>A0A9P5XVH0</accession>
<gene>
    <name evidence="2" type="ORF">BDZ94DRAFT_1276164</name>
</gene>
<name>A0A9P5XVH0_9AGAR</name>
<dbReference type="Proteomes" id="UP000807353">
    <property type="component" value="Unassembled WGS sequence"/>
</dbReference>
<dbReference type="PANTHER" id="PTHR43968">
    <property type="match status" value="1"/>
</dbReference>
<dbReference type="InterPro" id="IPR040079">
    <property type="entry name" value="Glutathione_S-Trfase"/>
</dbReference>
<evidence type="ECO:0000313" key="3">
    <source>
        <dbReference type="Proteomes" id="UP000807353"/>
    </source>
</evidence>